<dbReference type="OrthoDB" id="3563076at2759"/>
<dbReference type="AlphaFoldDB" id="A0A2J6S1I7"/>
<evidence type="ECO:0000313" key="2">
    <source>
        <dbReference type="EMBL" id="PMD44608.1"/>
    </source>
</evidence>
<proteinExistence type="predicted"/>
<keyword evidence="3" id="KW-1185">Reference proteome</keyword>
<feature type="compositionally biased region" description="Polar residues" evidence="1">
    <location>
        <begin position="255"/>
        <end position="264"/>
    </location>
</feature>
<feature type="region of interest" description="Disordered" evidence="1">
    <location>
        <begin position="243"/>
        <end position="264"/>
    </location>
</feature>
<name>A0A2J6S1I7_HYAVF</name>
<dbReference type="Proteomes" id="UP000235786">
    <property type="component" value="Unassembled WGS sequence"/>
</dbReference>
<accession>A0A2J6S1I7</accession>
<reference evidence="2 3" key="1">
    <citation type="submission" date="2016-04" db="EMBL/GenBank/DDBJ databases">
        <title>A degradative enzymes factory behind the ericoid mycorrhizal symbiosis.</title>
        <authorList>
            <consortium name="DOE Joint Genome Institute"/>
            <person name="Martino E."/>
            <person name="Morin E."/>
            <person name="Grelet G."/>
            <person name="Kuo A."/>
            <person name="Kohler A."/>
            <person name="Daghino S."/>
            <person name="Barry K."/>
            <person name="Choi C."/>
            <person name="Cichocki N."/>
            <person name="Clum A."/>
            <person name="Copeland A."/>
            <person name="Hainaut M."/>
            <person name="Haridas S."/>
            <person name="Labutti K."/>
            <person name="Lindquist E."/>
            <person name="Lipzen A."/>
            <person name="Khouja H.-R."/>
            <person name="Murat C."/>
            <person name="Ohm R."/>
            <person name="Olson A."/>
            <person name="Spatafora J."/>
            <person name="Veneault-Fourrey C."/>
            <person name="Henrissat B."/>
            <person name="Grigoriev I."/>
            <person name="Martin F."/>
            <person name="Perotto S."/>
        </authorList>
    </citation>
    <scope>NUCLEOTIDE SEQUENCE [LARGE SCALE GENOMIC DNA]</scope>
    <source>
        <strain evidence="2 3">F</strain>
    </source>
</reference>
<sequence length="430" mass="48259">MEPKKYRLTPQQWRAADEIMQEEASKPSDSRPVVSAVVNRIREHSFVNAPKKPVFNAVKKRYETYFLGGVGLGESSRSLVELGDTMMDLAAMKQLRHTPSQLAEDIKSFYFSNSPSTLHCLAAIETRYRTLFLKWVEADEMMKYAVRPHDHLGLQFRIGAVVDHIKQTFFLADPSTTEDDIQDRYCKVWLGIVNTATEVEAYDNQRIAQEWALPRELNTVRPPHQSNITAGLAKTSVPQALPLGFSSPRTRLPTIPQNSSLPSQQLVVEPSSIEMRPPAIPSPLPRDRDFSVRPSLGSHKRARGNSFDSNITSSTSRYIGRSSYTNLSGPQLQRLEMQLRDSGFFSSSSTSDTTSLLSRMSRLSIEVKPCIMAHTLVNPHNPCPVCRYPEPQPKPRVYVAPEYAAPQRAEVIDSDEMDNGILTGNANVRT</sequence>
<gene>
    <name evidence="2" type="ORF">L207DRAFT_509315</name>
</gene>
<organism evidence="2 3">
    <name type="scientific">Hyaloscypha variabilis (strain UAMH 11265 / GT02V1 / F)</name>
    <name type="common">Meliniomyces variabilis</name>
    <dbReference type="NCBI Taxonomy" id="1149755"/>
    <lineage>
        <taxon>Eukaryota</taxon>
        <taxon>Fungi</taxon>
        <taxon>Dikarya</taxon>
        <taxon>Ascomycota</taxon>
        <taxon>Pezizomycotina</taxon>
        <taxon>Leotiomycetes</taxon>
        <taxon>Helotiales</taxon>
        <taxon>Hyaloscyphaceae</taxon>
        <taxon>Hyaloscypha</taxon>
        <taxon>Hyaloscypha variabilis</taxon>
    </lineage>
</organism>
<dbReference type="EMBL" id="KZ613941">
    <property type="protein sequence ID" value="PMD44608.1"/>
    <property type="molecule type" value="Genomic_DNA"/>
</dbReference>
<evidence type="ECO:0000313" key="3">
    <source>
        <dbReference type="Proteomes" id="UP000235786"/>
    </source>
</evidence>
<protein>
    <submittedName>
        <fullName evidence="2">Uncharacterized protein</fullName>
    </submittedName>
</protein>
<evidence type="ECO:0000256" key="1">
    <source>
        <dbReference type="SAM" id="MobiDB-lite"/>
    </source>
</evidence>